<evidence type="ECO:0000313" key="15">
    <source>
        <dbReference type="Proteomes" id="UP000663854"/>
    </source>
</evidence>
<keyword evidence="10" id="KW-0325">Glycoprotein</keyword>
<keyword evidence="16" id="KW-1185">Reference proteome</keyword>
<organism evidence="13 15">
    <name type="scientific">Rotaria sordida</name>
    <dbReference type="NCBI Taxonomy" id="392033"/>
    <lineage>
        <taxon>Eukaryota</taxon>
        <taxon>Metazoa</taxon>
        <taxon>Spiralia</taxon>
        <taxon>Gnathifera</taxon>
        <taxon>Rotifera</taxon>
        <taxon>Eurotatoria</taxon>
        <taxon>Bdelloidea</taxon>
        <taxon>Philodinida</taxon>
        <taxon>Philodinidae</taxon>
        <taxon>Rotaria</taxon>
    </lineage>
</organism>
<gene>
    <name evidence="14" type="ORF">JXQ802_LOCUS16537</name>
    <name evidence="13" type="ORF">PYM288_LOCUS13613</name>
</gene>
<comment type="subcellular location">
    <subcellularLocation>
        <location evidence="2">Secreted</location>
    </subcellularLocation>
</comment>
<keyword evidence="3" id="KW-0964">Secreted</keyword>
<keyword evidence="4" id="KW-0479">Metal-binding</keyword>
<keyword evidence="7" id="KW-0186">Copper</keyword>
<dbReference type="Proteomes" id="UP000663854">
    <property type="component" value="Unassembled WGS sequence"/>
</dbReference>
<evidence type="ECO:0000256" key="1">
    <source>
        <dbReference type="ARBA" id="ARBA00001973"/>
    </source>
</evidence>
<keyword evidence="6" id="KW-0560">Oxidoreductase</keyword>
<evidence type="ECO:0000256" key="11">
    <source>
        <dbReference type="ARBA" id="ARBA00046340"/>
    </source>
</evidence>
<keyword evidence="9" id="KW-1015">Disulfide bond</keyword>
<proteinExistence type="inferred from homology"/>
<evidence type="ECO:0000256" key="6">
    <source>
        <dbReference type="ARBA" id="ARBA00023002"/>
    </source>
</evidence>
<evidence type="ECO:0000256" key="9">
    <source>
        <dbReference type="ARBA" id="ARBA00023157"/>
    </source>
</evidence>
<evidence type="ECO:0000256" key="8">
    <source>
        <dbReference type="ARBA" id="ARBA00023033"/>
    </source>
</evidence>
<evidence type="ECO:0000256" key="7">
    <source>
        <dbReference type="ARBA" id="ARBA00023008"/>
    </source>
</evidence>
<evidence type="ECO:0000256" key="5">
    <source>
        <dbReference type="ARBA" id="ARBA00022729"/>
    </source>
</evidence>
<comment type="cofactor">
    <cofactor evidence="1">
        <name>Cu(2+)</name>
        <dbReference type="ChEBI" id="CHEBI:29036"/>
    </cofactor>
</comment>
<dbReference type="EMBL" id="CAJNOL010000403">
    <property type="protein sequence ID" value="CAF1048725.1"/>
    <property type="molecule type" value="Genomic_DNA"/>
</dbReference>
<evidence type="ECO:0000256" key="2">
    <source>
        <dbReference type="ARBA" id="ARBA00004613"/>
    </source>
</evidence>
<sequence>MLCKVIFASALLCALIFTAKAHQAAWSKGMYCMKGLPGKDDINNMLPVFPQYMLKKEDWWFQHERGCDQAPPPAGHYLELPAGDSFTVEIAQNRAFTTFGKNSKFNDFYGGPQQLVRGEDRCVIGPNLHTPSQHLAPGTVFAISYQNSIDNVTPENLVVFTVRYHTPWQRLTMYDVPKDLPPCPPGGCTCAWGWIPMGCGQPNMYMQGHKCIVTNSTSNKRLAVAKPPVYCEDDPSKCVKGAKQMIFYQQLDGNNVINPPKMPTYNARMGFEDGAQNDIFE</sequence>
<dbReference type="Proteomes" id="UP000663870">
    <property type="component" value="Unassembled WGS sequence"/>
</dbReference>
<dbReference type="Pfam" id="PF22810">
    <property type="entry name" value="LPMO_AA14"/>
    <property type="match status" value="1"/>
</dbReference>
<evidence type="ECO:0000256" key="4">
    <source>
        <dbReference type="ARBA" id="ARBA00022723"/>
    </source>
</evidence>
<dbReference type="EMBL" id="CAJNOH010000278">
    <property type="protein sequence ID" value="CAF0980966.1"/>
    <property type="molecule type" value="Genomic_DNA"/>
</dbReference>
<name>A0A814FCF9_9BILA</name>
<protein>
    <submittedName>
        <fullName evidence="13">Uncharacterized protein</fullName>
    </submittedName>
</protein>
<evidence type="ECO:0000313" key="16">
    <source>
        <dbReference type="Proteomes" id="UP000663870"/>
    </source>
</evidence>
<reference evidence="13" key="1">
    <citation type="submission" date="2021-02" db="EMBL/GenBank/DDBJ databases">
        <authorList>
            <person name="Nowell W R."/>
        </authorList>
    </citation>
    <scope>NUCLEOTIDE SEQUENCE</scope>
</reference>
<dbReference type="GO" id="GO:0005576">
    <property type="term" value="C:extracellular region"/>
    <property type="evidence" value="ECO:0007669"/>
    <property type="project" value="UniProtKB-SubCell"/>
</dbReference>
<feature type="chain" id="PRO_5036224355" evidence="12">
    <location>
        <begin position="22"/>
        <end position="281"/>
    </location>
</feature>
<comment type="caution">
    <text evidence="13">The sequence shown here is derived from an EMBL/GenBank/DDBJ whole genome shotgun (WGS) entry which is preliminary data.</text>
</comment>
<dbReference type="GO" id="GO:0004497">
    <property type="term" value="F:monooxygenase activity"/>
    <property type="evidence" value="ECO:0007669"/>
    <property type="project" value="UniProtKB-KW"/>
</dbReference>
<keyword evidence="8" id="KW-0503">Monooxygenase</keyword>
<feature type="signal peptide" evidence="12">
    <location>
        <begin position="1"/>
        <end position="21"/>
    </location>
</feature>
<evidence type="ECO:0000256" key="12">
    <source>
        <dbReference type="SAM" id="SignalP"/>
    </source>
</evidence>
<keyword evidence="5 12" id="KW-0732">Signal</keyword>
<comment type="similarity">
    <text evidence="11">Belongs to the polysaccharide monooxygenase AA14 family.</text>
</comment>
<evidence type="ECO:0000313" key="13">
    <source>
        <dbReference type="EMBL" id="CAF0980966.1"/>
    </source>
</evidence>
<evidence type="ECO:0000313" key="14">
    <source>
        <dbReference type="EMBL" id="CAF1048725.1"/>
    </source>
</evidence>
<dbReference type="InterPro" id="IPR054497">
    <property type="entry name" value="LPMO_AA14"/>
</dbReference>
<dbReference type="AlphaFoldDB" id="A0A814FCF9"/>
<dbReference type="GO" id="GO:0046872">
    <property type="term" value="F:metal ion binding"/>
    <property type="evidence" value="ECO:0007669"/>
    <property type="project" value="UniProtKB-KW"/>
</dbReference>
<evidence type="ECO:0000256" key="3">
    <source>
        <dbReference type="ARBA" id="ARBA00022525"/>
    </source>
</evidence>
<accession>A0A814FCF9</accession>
<evidence type="ECO:0000256" key="10">
    <source>
        <dbReference type="ARBA" id="ARBA00023180"/>
    </source>
</evidence>